<dbReference type="Pfam" id="PF01925">
    <property type="entry name" value="TauE"/>
    <property type="match status" value="1"/>
</dbReference>
<name>A0A6B3NB97_9CYAN</name>
<feature type="transmembrane region" description="Helical" evidence="6">
    <location>
        <begin position="7"/>
        <end position="36"/>
    </location>
</feature>
<sequence length="278" mass="29546">MTPTELLIFAAAGLFAGILAGFLGIGGGTVLVPFLMALGYEYPQAVAISLLAIVITASSGSWQNWRMGLFSFERVIGIGIPALVAAPIGAYLTGVFPQHWLEVAFGIMLLFSIYLLQLRIQLRKTITAKYKPESPSVQASKRLPQHLVLQTLMARIATGIAAGMLAGFFGVGGGAVMVPLQILLLGETIKTAIQTSLGVIVITAISACVGHALQGNLLWAQGLMLGVGGSLGALISTRFLPKLPERVVSLAFCTLLVMLSISVFWQAWQDYRGYTVLL</sequence>
<feature type="transmembrane region" description="Helical" evidence="6">
    <location>
        <begin position="247"/>
        <end position="268"/>
    </location>
</feature>
<feature type="transmembrane region" description="Helical" evidence="6">
    <location>
        <begin position="103"/>
        <end position="122"/>
    </location>
</feature>
<feature type="transmembrane region" description="Helical" evidence="6">
    <location>
        <begin position="75"/>
        <end position="97"/>
    </location>
</feature>
<dbReference type="PANTHER" id="PTHR43701:SF5">
    <property type="entry name" value="MEMBRANE TRANSPORTER PROTEIN-RELATED"/>
    <property type="match status" value="1"/>
</dbReference>
<evidence type="ECO:0000256" key="2">
    <source>
        <dbReference type="ARBA" id="ARBA00009142"/>
    </source>
</evidence>
<organism evidence="7">
    <name type="scientific">Symploca sp. SIO1C4</name>
    <dbReference type="NCBI Taxonomy" id="2607765"/>
    <lineage>
        <taxon>Bacteria</taxon>
        <taxon>Bacillati</taxon>
        <taxon>Cyanobacteriota</taxon>
        <taxon>Cyanophyceae</taxon>
        <taxon>Coleofasciculales</taxon>
        <taxon>Coleofasciculaceae</taxon>
        <taxon>Symploca</taxon>
    </lineage>
</organism>
<evidence type="ECO:0000256" key="1">
    <source>
        <dbReference type="ARBA" id="ARBA00004141"/>
    </source>
</evidence>
<feature type="transmembrane region" description="Helical" evidence="6">
    <location>
        <begin position="219"/>
        <end position="240"/>
    </location>
</feature>
<protein>
    <recommendedName>
        <fullName evidence="6">Probable membrane transporter protein</fullName>
    </recommendedName>
</protein>
<dbReference type="GO" id="GO:0005886">
    <property type="term" value="C:plasma membrane"/>
    <property type="evidence" value="ECO:0007669"/>
    <property type="project" value="UniProtKB-SubCell"/>
</dbReference>
<evidence type="ECO:0000256" key="5">
    <source>
        <dbReference type="ARBA" id="ARBA00023136"/>
    </source>
</evidence>
<evidence type="ECO:0000256" key="6">
    <source>
        <dbReference type="RuleBase" id="RU363041"/>
    </source>
</evidence>
<keyword evidence="6" id="KW-1003">Cell membrane</keyword>
<comment type="similarity">
    <text evidence="2 6">Belongs to the 4-toluene sulfonate uptake permease (TSUP) (TC 2.A.102) family.</text>
</comment>
<gene>
    <name evidence="7" type="ORF">F6J89_11375</name>
</gene>
<keyword evidence="4 6" id="KW-1133">Transmembrane helix</keyword>
<comment type="subcellular location">
    <subcellularLocation>
        <location evidence="6">Cell membrane</location>
        <topology evidence="6">Multi-pass membrane protein</topology>
    </subcellularLocation>
    <subcellularLocation>
        <location evidence="1">Membrane</location>
        <topology evidence="1">Multi-pass membrane protein</topology>
    </subcellularLocation>
</comment>
<dbReference type="AlphaFoldDB" id="A0A6B3NB97"/>
<comment type="caution">
    <text evidence="7">The sequence shown here is derived from an EMBL/GenBank/DDBJ whole genome shotgun (WGS) entry which is preliminary data.</text>
</comment>
<reference evidence="7" key="1">
    <citation type="submission" date="2019-11" db="EMBL/GenBank/DDBJ databases">
        <title>Genomic insights into an expanded diversity of filamentous marine cyanobacteria reveals the extraordinary biosynthetic potential of Moorea and Okeania.</title>
        <authorList>
            <person name="Ferreira Leao T."/>
            <person name="Wang M."/>
            <person name="Moss N."/>
            <person name="Da Silva R."/>
            <person name="Sanders J."/>
            <person name="Nurk S."/>
            <person name="Gurevich A."/>
            <person name="Humphrey G."/>
            <person name="Reher R."/>
            <person name="Zhu Q."/>
            <person name="Belda-Ferre P."/>
            <person name="Glukhov E."/>
            <person name="Rex R."/>
            <person name="Dorrestein P.C."/>
            <person name="Knight R."/>
            <person name="Pevzner P."/>
            <person name="Gerwick W.H."/>
            <person name="Gerwick L."/>
        </authorList>
    </citation>
    <scope>NUCLEOTIDE SEQUENCE</scope>
    <source>
        <strain evidence="7">SIO1C4</strain>
    </source>
</reference>
<dbReference type="InterPro" id="IPR002781">
    <property type="entry name" value="TM_pro_TauE-like"/>
</dbReference>
<keyword evidence="5 6" id="KW-0472">Membrane</keyword>
<feature type="transmembrane region" description="Helical" evidence="6">
    <location>
        <begin position="42"/>
        <end position="63"/>
    </location>
</feature>
<evidence type="ECO:0000256" key="4">
    <source>
        <dbReference type="ARBA" id="ARBA00022989"/>
    </source>
</evidence>
<dbReference type="EMBL" id="JAAHFQ010000183">
    <property type="protein sequence ID" value="NER28205.1"/>
    <property type="molecule type" value="Genomic_DNA"/>
</dbReference>
<accession>A0A6B3NB97</accession>
<proteinExistence type="inferred from homology"/>
<evidence type="ECO:0000256" key="3">
    <source>
        <dbReference type="ARBA" id="ARBA00022692"/>
    </source>
</evidence>
<dbReference type="InterPro" id="IPR051598">
    <property type="entry name" value="TSUP/Inactive_protease-like"/>
</dbReference>
<keyword evidence="3 6" id="KW-0812">Transmembrane</keyword>
<dbReference type="PANTHER" id="PTHR43701">
    <property type="entry name" value="MEMBRANE TRANSPORTER PROTEIN MJ0441-RELATED"/>
    <property type="match status" value="1"/>
</dbReference>
<evidence type="ECO:0000313" key="7">
    <source>
        <dbReference type="EMBL" id="NER28205.1"/>
    </source>
</evidence>